<keyword evidence="14" id="KW-0808">Transferase</keyword>
<evidence type="ECO:0000256" key="6">
    <source>
        <dbReference type="ARBA" id="ARBA00009320"/>
    </source>
</evidence>
<comment type="pathway">
    <text evidence="5">Amino-acid biosynthesis; L-leucine biosynthesis; L-leucine from 3-methyl-2-oxobutanoate: step 4/4.</text>
</comment>
<comment type="catalytic activity">
    <reaction evidence="12">
        <text>L-isoleucine + 2-oxoglutarate = (S)-3-methyl-2-oxopentanoate + L-glutamate</text>
        <dbReference type="Rhea" id="RHEA:24801"/>
        <dbReference type="ChEBI" id="CHEBI:16810"/>
        <dbReference type="ChEBI" id="CHEBI:29985"/>
        <dbReference type="ChEBI" id="CHEBI:35146"/>
        <dbReference type="ChEBI" id="CHEBI:58045"/>
        <dbReference type="EC" id="2.6.1.42"/>
    </reaction>
</comment>
<keyword evidence="9" id="KW-0663">Pyridoxal phosphate</keyword>
<dbReference type="RefSeq" id="WP_128148802.1">
    <property type="nucleotide sequence ID" value="NZ_SAVB01000010.1"/>
</dbReference>
<dbReference type="Gene3D" id="3.30.470.10">
    <property type="match status" value="1"/>
</dbReference>
<dbReference type="SUPFAM" id="SSF56752">
    <property type="entry name" value="D-aminoacid aminotransferase-like PLP-dependent enzymes"/>
    <property type="match status" value="1"/>
</dbReference>
<keyword evidence="14" id="KW-0032">Aminotransferase</keyword>
<evidence type="ECO:0000256" key="1">
    <source>
        <dbReference type="ARBA" id="ARBA00001933"/>
    </source>
</evidence>
<dbReference type="InterPro" id="IPR050571">
    <property type="entry name" value="Class-IV_PLP-Dep_Aminotrnsfr"/>
</dbReference>
<dbReference type="InterPro" id="IPR043132">
    <property type="entry name" value="BCAT-like_C"/>
</dbReference>
<evidence type="ECO:0000256" key="4">
    <source>
        <dbReference type="ARBA" id="ARBA00004931"/>
    </source>
</evidence>
<dbReference type="Pfam" id="PF01063">
    <property type="entry name" value="Aminotran_4"/>
    <property type="match status" value="1"/>
</dbReference>
<evidence type="ECO:0000256" key="8">
    <source>
        <dbReference type="ARBA" id="ARBA00014472"/>
    </source>
</evidence>
<evidence type="ECO:0000256" key="11">
    <source>
        <dbReference type="ARBA" id="ARBA00048212"/>
    </source>
</evidence>
<evidence type="ECO:0000313" key="15">
    <source>
        <dbReference type="Proteomes" id="UP000286594"/>
    </source>
</evidence>
<evidence type="ECO:0000256" key="12">
    <source>
        <dbReference type="ARBA" id="ARBA00048798"/>
    </source>
</evidence>
<sequence>MSRTIYCNGTFVPEARATISIFDRGTLFGDAVYEVTAVFDGRMIDNDLHLARLQRSLGELGIPMPAARKEIARIQHELIARNGLREGVVYLQVSRGIADRNFLWPEDIAPTLIGFTQAKTLHDTAAQREGIEVDLAPDTRWQRRDIKTVMLLGQVLAKAAARRKGCDDVWLCEDGMVTEGASATAYIVTAAGQVVTRPNSRISLPGCTRQALLRLCAVHGLTLDERPFSPAEAQAAAEAFQTSASSFVTPVIRIAGVAVGTGAPGPVTRHLQQLYLETVGVRAPVSN</sequence>
<evidence type="ECO:0000256" key="10">
    <source>
        <dbReference type="ARBA" id="ARBA00023304"/>
    </source>
</evidence>
<dbReference type="InterPro" id="IPR043131">
    <property type="entry name" value="BCAT-like_N"/>
</dbReference>
<dbReference type="NCBIfam" id="NF005209">
    <property type="entry name" value="PRK06680.1"/>
    <property type="match status" value="1"/>
</dbReference>
<dbReference type="PANTHER" id="PTHR42743">
    <property type="entry name" value="AMINO-ACID AMINOTRANSFERASE"/>
    <property type="match status" value="1"/>
</dbReference>
<dbReference type="FunFam" id="3.20.10.10:FF:000002">
    <property type="entry name" value="D-alanine aminotransferase"/>
    <property type="match status" value="1"/>
</dbReference>
<dbReference type="GO" id="GO:0009082">
    <property type="term" value="P:branched-chain amino acid biosynthetic process"/>
    <property type="evidence" value="ECO:0007669"/>
    <property type="project" value="UniProtKB-KW"/>
</dbReference>
<dbReference type="PANTHER" id="PTHR42743:SF11">
    <property type="entry name" value="AMINODEOXYCHORISMATE LYASE"/>
    <property type="match status" value="1"/>
</dbReference>
<accession>A0A443LI07</accession>
<evidence type="ECO:0000256" key="13">
    <source>
        <dbReference type="ARBA" id="ARBA00049229"/>
    </source>
</evidence>
<dbReference type="GO" id="GO:0052656">
    <property type="term" value="F:L-isoleucine-2-oxoglutarate transaminase activity"/>
    <property type="evidence" value="ECO:0007669"/>
    <property type="project" value="RHEA"/>
</dbReference>
<dbReference type="EC" id="2.6.1.42" evidence="7"/>
<evidence type="ECO:0000313" key="14">
    <source>
        <dbReference type="EMBL" id="RWR48695.1"/>
    </source>
</evidence>
<dbReference type="GO" id="GO:0005829">
    <property type="term" value="C:cytosol"/>
    <property type="evidence" value="ECO:0007669"/>
    <property type="project" value="TreeGrafter"/>
</dbReference>
<evidence type="ECO:0000256" key="3">
    <source>
        <dbReference type="ARBA" id="ARBA00004824"/>
    </source>
</evidence>
<proteinExistence type="inferred from homology"/>
<evidence type="ECO:0000256" key="2">
    <source>
        <dbReference type="ARBA" id="ARBA00003109"/>
    </source>
</evidence>
<comment type="catalytic activity">
    <reaction evidence="13">
        <text>L-leucine + 2-oxoglutarate = 4-methyl-2-oxopentanoate + L-glutamate</text>
        <dbReference type="Rhea" id="RHEA:18321"/>
        <dbReference type="ChEBI" id="CHEBI:16810"/>
        <dbReference type="ChEBI" id="CHEBI:17865"/>
        <dbReference type="ChEBI" id="CHEBI:29985"/>
        <dbReference type="ChEBI" id="CHEBI:57427"/>
        <dbReference type="EC" id="2.6.1.42"/>
    </reaction>
</comment>
<evidence type="ECO:0000256" key="5">
    <source>
        <dbReference type="ARBA" id="ARBA00005072"/>
    </source>
</evidence>
<comment type="pathway">
    <text evidence="4">Amino-acid biosynthesis; L-valine biosynthesis; L-valine from pyruvate: step 4/4.</text>
</comment>
<dbReference type="OrthoDB" id="9805628at2"/>
<dbReference type="Gene3D" id="3.20.10.10">
    <property type="entry name" value="D-amino Acid Aminotransferase, subunit A, domain 2"/>
    <property type="match status" value="1"/>
</dbReference>
<comment type="function">
    <text evidence="2">Acts on leucine, isoleucine and valine.</text>
</comment>
<dbReference type="Proteomes" id="UP000286594">
    <property type="component" value="Unassembled WGS sequence"/>
</dbReference>
<dbReference type="CDD" id="cd01558">
    <property type="entry name" value="D-AAT_like"/>
    <property type="match status" value="1"/>
</dbReference>
<gene>
    <name evidence="14" type="ORF">EOW65_09340</name>
</gene>
<dbReference type="GO" id="GO:0052654">
    <property type="term" value="F:L-leucine-2-oxoglutarate transaminase activity"/>
    <property type="evidence" value="ECO:0007669"/>
    <property type="project" value="RHEA"/>
</dbReference>
<dbReference type="InterPro" id="IPR001544">
    <property type="entry name" value="Aminotrans_IV"/>
</dbReference>
<evidence type="ECO:0000256" key="9">
    <source>
        <dbReference type="ARBA" id="ARBA00022898"/>
    </source>
</evidence>
<comment type="pathway">
    <text evidence="3">Amino-acid biosynthesis; L-isoleucine biosynthesis; L-isoleucine from 2-oxobutanoate: step 4/4.</text>
</comment>
<comment type="caution">
    <text evidence="14">The sequence shown here is derived from an EMBL/GenBank/DDBJ whole genome shotgun (WGS) entry which is preliminary data.</text>
</comment>
<comment type="similarity">
    <text evidence="6">Belongs to the class-IV pyridoxal-phosphate-dependent aminotransferase family.</text>
</comment>
<comment type="catalytic activity">
    <reaction evidence="11">
        <text>L-valine + 2-oxoglutarate = 3-methyl-2-oxobutanoate + L-glutamate</text>
        <dbReference type="Rhea" id="RHEA:24813"/>
        <dbReference type="ChEBI" id="CHEBI:11851"/>
        <dbReference type="ChEBI" id="CHEBI:16810"/>
        <dbReference type="ChEBI" id="CHEBI:29985"/>
        <dbReference type="ChEBI" id="CHEBI:57762"/>
        <dbReference type="EC" id="2.6.1.42"/>
    </reaction>
</comment>
<dbReference type="AlphaFoldDB" id="A0A443LI07"/>
<reference evidence="14 15" key="1">
    <citation type="submission" date="2019-01" db="EMBL/GenBank/DDBJ databases">
        <title>Sinorhodobacter populi sp. nov. isolated from the symptomatic bark tissue of Populus euramericana canker.</title>
        <authorList>
            <person name="Xu G."/>
        </authorList>
    </citation>
    <scope>NUCLEOTIDE SEQUENCE [LARGE SCALE GENOMIC DNA]</scope>
    <source>
        <strain evidence="14 15">CCTCC AB2012026</strain>
    </source>
</reference>
<keyword evidence="10" id="KW-0100">Branched-chain amino acid biosynthesis</keyword>
<name>A0A443LI07_9RHOB</name>
<protein>
    <recommendedName>
        <fullName evidence="8">Probable branched-chain-amino-acid aminotransferase</fullName>
        <ecNumber evidence="7">2.6.1.42</ecNumber>
    </recommendedName>
</protein>
<dbReference type="InterPro" id="IPR036038">
    <property type="entry name" value="Aminotransferase-like"/>
</dbReference>
<comment type="cofactor">
    <cofactor evidence="1">
        <name>pyridoxal 5'-phosphate</name>
        <dbReference type="ChEBI" id="CHEBI:597326"/>
    </cofactor>
</comment>
<dbReference type="GO" id="GO:0008652">
    <property type="term" value="P:amino acid biosynthetic process"/>
    <property type="evidence" value="ECO:0007669"/>
    <property type="project" value="UniProtKB-ARBA"/>
</dbReference>
<dbReference type="GO" id="GO:0052655">
    <property type="term" value="F:L-valine-2-oxoglutarate transaminase activity"/>
    <property type="evidence" value="ECO:0007669"/>
    <property type="project" value="RHEA"/>
</dbReference>
<keyword evidence="15" id="KW-1185">Reference proteome</keyword>
<dbReference type="EMBL" id="SAVB01000010">
    <property type="protein sequence ID" value="RWR48695.1"/>
    <property type="molecule type" value="Genomic_DNA"/>
</dbReference>
<evidence type="ECO:0000256" key="7">
    <source>
        <dbReference type="ARBA" id="ARBA00013053"/>
    </source>
</evidence>
<organism evidence="14 15">
    <name type="scientific">Paenirhodobacter ferrireducens</name>
    <dbReference type="NCBI Taxonomy" id="1215032"/>
    <lineage>
        <taxon>Bacteria</taxon>
        <taxon>Pseudomonadati</taxon>
        <taxon>Pseudomonadota</taxon>
        <taxon>Alphaproteobacteria</taxon>
        <taxon>Rhodobacterales</taxon>
        <taxon>Rhodobacter group</taxon>
        <taxon>Paenirhodobacter</taxon>
    </lineage>
</organism>
<keyword evidence="10" id="KW-0028">Amino-acid biosynthesis</keyword>